<proteinExistence type="predicted"/>
<feature type="non-terminal residue" evidence="1">
    <location>
        <position position="1"/>
    </location>
</feature>
<reference evidence="1" key="1">
    <citation type="submission" date="2021-06" db="EMBL/GenBank/DDBJ databases">
        <authorList>
            <person name="Hodson N. C."/>
            <person name="Mongue J. A."/>
            <person name="Jaron S. K."/>
        </authorList>
    </citation>
    <scope>NUCLEOTIDE SEQUENCE</scope>
</reference>
<organism evidence="1 2">
    <name type="scientific">Allacma fusca</name>
    <dbReference type="NCBI Taxonomy" id="39272"/>
    <lineage>
        <taxon>Eukaryota</taxon>
        <taxon>Metazoa</taxon>
        <taxon>Ecdysozoa</taxon>
        <taxon>Arthropoda</taxon>
        <taxon>Hexapoda</taxon>
        <taxon>Collembola</taxon>
        <taxon>Symphypleona</taxon>
        <taxon>Sminthuridae</taxon>
        <taxon>Allacma</taxon>
    </lineage>
</organism>
<protein>
    <submittedName>
        <fullName evidence="1">Uncharacterized protein</fullName>
    </submittedName>
</protein>
<evidence type="ECO:0000313" key="2">
    <source>
        <dbReference type="Proteomes" id="UP000708208"/>
    </source>
</evidence>
<accession>A0A8J2LDM9</accession>
<gene>
    <name evidence="1" type="ORF">AFUS01_LOCUS42937</name>
</gene>
<dbReference type="Proteomes" id="UP000708208">
    <property type="component" value="Unassembled WGS sequence"/>
</dbReference>
<keyword evidence="2" id="KW-1185">Reference proteome</keyword>
<name>A0A8J2LDM9_9HEXA</name>
<comment type="caution">
    <text evidence="1">The sequence shown here is derived from an EMBL/GenBank/DDBJ whole genome shotgun (WGS) entry which is preliminary data.</text>
</comment>
<sequence>VKKKKNGSTNINP</sequence>
<dbReference type="EMBL" id="CAJVCH010569710">
    <property type="protein sequence ID" value="CAG7833298.1"/>
    <property type="molecule type" value="Genomic_DNA"/>
</dbReference>
<evidence type="ECO:0000313" key="1">
    <source>
        <dbReference type="EMBL" id="CAG7833298.1"/>
    </source>
</evidence>